<keyword evidence="2 3" id="KW-0808">Transferase</keyword>
<dbReference type="NCBIfam" id="TIGR00696">
    <property type="entry name" value="wecG_tagA_cpsF"/>
    <property type="match status" value="1"/>
</dbReference>
<dbReference type="CAZy" id="GT26">
    <property type="family name" value="Glycosyltransferase Family 26"/>
</dbReference>
<dbReference type="PANTHER" id="PTHR34136:SF1">
    <property type="entry name" value="UDP-N-ACETYL-D-MANNOSAMINURONIC ACID TRANSFERASE"/>
    <property type="match status" value="1"/>
</dbReference>
<dbReference type="STRING" id="324602.Caur_1507"/>
<dbReference type="HOGENOM" id="CLU_063203_1_1_0"/>
<dbReference type="Proteomes" id="UP000002008">
    <property type="component" value="Chromosome"/>
</dbReference>
<evidence type="ECO:0000256" key="1">
    <source>
        <dbReference type="ARBA" id="ARBA00022676"/>
    </source>
</evidence>
<evidence type="ECO:0000256" key="2">
    <source>
        <dbReference type="ARBA" id="ARBA00022679"/>
    </source>
</evidence>
<dbReference type="InterPro" id="IPR004629">
    <property type="entry name" value="WecG_TagA_CpsF"/>
</dbReference>
<accession>A9WAU6</accession>
<dbReference type="EnsemblBacteria" id="ABY34727">
    <property type="protein sequence ID" value="ABY34727"/>
    <property type="gene ID" value="Caur_1507"/>
</dbReference>
<evidence type="ECO:0000313" key="4">
    <source>
        <dbReference type="Proteomes" id="UP000002008"/>
    </source>
</evidence>
<dbReference type="Pfam" id="PF03808">
    <property type="entry name" value="Glyco_tran_WecG"/>
    <property type="match status" value="1"/>
</dbReference>
<dbReference type="eggNOG" id="COG1922">
    <property type="taxonomic scope" value="Bacteria"/>
</dbReference>
<dbReference type="GO" id="GO:0016758">
    <property type="term" value="F:hexosyltransferase activity"/>
    <property type="evidence" value="ECO:0000318"/>
    <property type="project" value="GO_Central"/>
</dbReference>
<evidence type="ECO:0000313" key="3">
    <source>
        <dbReference type="EMBL" id="ABY34727.1"/>
    </source>
</evidence>
<protein>
    <submittedName>
        <fullName evidence="3">Glycosyl transferase, WecB/TagA/CpsF family</fullName>
    </submittedName>
</protein>
<dbReference type="KEGG" id="cau:Caur_1507"/>
<organism evidence="3 4">
    <name type="scientific">Chloroflexus aurantiacus (strain ATCC 29366 / DSM 635 / J-10-fl)</name>
    <dbReference type="NCBI Taxonomy" id="324602"/>
    <lineage>
        <taxon>Bacteria</taxon>
        <taxon>Bacillati</taxon>
        <taxon>Chloroflexota</taxon>
        <taxon>Chloroflexia</taxon>
        <taxon>Chloroflexales</taxon>
        <taxon>Chloroflexineae</taxon>
        <taxon>Chloroflexaceae</taxon>
        <taxon>Chloroflexus</taxon>
    </lineage>
</organism>
<dbReference type="SMR" id="A9WAU6"/>
<dbReference type="AlphaFoldDB" id="A9WAU6"/>
<dbReference type="InParanoid" id="A9WAU6"/>
<dbReference type="PANTHER" id="PTHR34136">
    <property type="match status" value="1"/>
</dbReference>
<dbReference type="RefSeq" id="WP_012257381.1">
    <property type="nucleotide sequence ID" value="NC_010175.1"/>
</dbReference>
<dbReference type="CDD" id="cd06533">
    <property type="entry name" value="Glyco_transf_WecG_TagA"/>
    <property type="match status" value="1"/>
</dbReference>
<keyword evidence="1" id="KW-0328">Glycosyltransferase</keyword>
<reference evidence="4" key="1">
    <citation type="journal article" date="2011" name="BMC Genomics">
        <title>Complete genome sequence of the filamentous anoxygenic phototrophic bacterium Chloroflexus aurantiacus.</title>
        <authorList>
            <person name="Tang K.H."/>
            <person name="Barry K."/>
            <person name="Chertkov O."/>
            <person name="Dalin E."/>
            <person name="Han C.S."/>
            <person name="Hauser L.J."/>
            <person name="Honchak B.M."/>
            <person name="Karbach L.E."/>
            <person name="Land M.L."/>
            <person name="Lapidus A."/>
            <person name="Larimer F.W."/>
            <person name="Mikhailova N."/>
            <person name="Pitluck S."/>
            <person name="Pierson B.K."/>
            <person name="Blankenship R.E."/>
        </authorList>
    </citation>
    <scope>NUCLEOTIDE SEQUENCE [LARGE SCALE GENOMIC DNA]</scope>
    <source>
        <strain evidence="4">ATCC 29366 / DSM 635 / J-10-fl</strain>
    </source>
</reference>
<name>A9WAU6_CHLAA</name>
<sequence length="254" mass="28979">MSCHRISVLKTVIDPFPISALNQYIGEAIASHKQRIIAHHNLHSVYLYHRDAKMRMFYERADIIHIDGMPLVYWARLLGYPVSRDQRVTYVDWIQPLLAMATAEGWRVFYLGGKPGVAARAAEIVCRQYPTLTIATHHGYFPPEENDTVLATIAAFQPHILLVGMGMPRQEHWVLDNLDKLTANAILTAGACFDYIAGAIPTPPRWMGRLGLEWLYRLISEPRRLGKRYLIEPWALLPLMIADVRSVLLRKGRS</sequence>
<gene>
    <name evidence="3" type="ordered locus">Caur_1507</name>
</gene>
<dbReference type="EMBL" id="CP000909">
    <property type="protein sequence ID" value="ABY34727.1"/>
    <property type="molecule type" value="Genomic_DNA"/>
</dbReference>
<keyword evidence="4" id="KW-1185">Reference proteome</keyword>
<proteinExistence type="predicted"/>
<dbReference type="PATRIC" id="fig|324602.8.peg.1716"/>